<reference evidence="2" key="1">
    <citation type="submission" date="2019-11" db="EMBL/GenBank/DDBJ databases">
        <title>Leishmania tarentolae CDS.</title>
        <authorList>
            <person name="Goto Y."/>
            <person name="Yamagishi J."/>
        </authorList>
    </citation>
    <scope>NUCLEOTIDE SEQUENCE [LARGE SCALE GENOMIC DNA]</scope>
    <source>
        <strain evidence="2">Parrot Tar II</strain>
    </source>
</reference>
<feature type="compositionally biased region" description="Basic and acidic residues" evidence="1">
    <location>
        <begin position="324"/>
        <end position="337"/>
    </location>
</feature>
<comment type="caution">
    <text evidence="2">The sequence shown here is derived from an EMBL/GenBank/DDBJ whole genome shotgun (WGS) entry which is preliminary data.</text>
</comment>
<protein>
    <submittedName>
        <fullName evidence="2">Uncharacterized protein</fullName>
    </submittedName>
</protein>
<dbReference type="VEuPathDB" id="TriTrypDB:LtaPh_0913551"/>
<sequence>MLSTSRPRFGAAAAASDVVVLPSSPEEYSPLPTRRLTPERVARWALKDIEDHIFFMVWVCGVPVHVRYIVHILAHSAVAAGQGREPIPHGGSTKESLTTVAQAGVLAPVCRRAAELCQAISRWPTMATLRDLPNKSLSELVTLGVLRDEPKNEDGGIRLAEGAERRFDGGSVGAAAPFHSSSPSCSTIRAGAVTPAERFENVTALALCTPAERDGTSRSFAPSATWCARAYWTAFSQAQQWIAGWPTLFSGAMRHPDSLGGTDAASASAWLLLRPACTPNTPGRRRLRGGDVSITEDVAVVDADEGDSQGSAGGVDTTSVAAKDVARNSKAQRREEAEVIVIDSDDDDL</sequence>
<evidence type="ECO:0000256" key="1">
    <source>
        <dbReference type="SAM" id="MobiDB-lite"/>
    </source>
</evidence>
<evidence type="ECO:0000313" key="2">
    <source>
        <dbReference type="EMBL" id="GET86391.1"/>
    </source>
</evidence>
<dbReference type="OrthoDB" id="264283at2759"/>
<proteinExistence type="predicted"/>
<dbReference type="AlphaFoldDB" id="A0A640KB51"/>
<dbReference type="EMBL" id="BLBS01000010">
    <property type="protein sequence ID" value="GET86391.1"/>
    <property type="molecule type" value="Genomic_DNA"/>
</dbReference>
<accession>A0A640KB51</accession>
<evidence type="ECO:0000313" key="3">
    <source>
        <dbReference type="Proteomes" id="UP000419144"/>
    </source>
</evidence>
<dbReference type="Proteomes" id="UP000419144">
    <property type="component" value="Unassembled WGS sequence"/>
</dbReference>
<organism evidence="2 3">
    <name type="scientific">Leishmania tarentolae</name>
    <name type="common">Sauroleishmania tarentolae</name>
    <dbReference type="NCBI Taxonomy" id="5689"/>
    <lineage>
        <taxon>Eukaryota</taxon>
        <taxon>Discoba</taxon>
        <taxon>Euglenozoa</taxon>
        <taxon>Kinetoplastea</taxon>
        <taxon>Metakinetoplastina</taxon>
        <taxon>Trypanosomatida</taxon>
        <taxon>Trypanosomatidae</taxon>
        <taxon>Leishmaniinae</taxon>
        <taxon>Leishmania</taxon>
        <taxon>lizard Leishmania</taxon>
    </lineage>
</organism>
<keyword evidence="3" id="KW-1185">Reference proteome</keyword>
<name>A0A640KB51_LEITA</name>
<gene>
    <name evidence="2" type="ORF">LtaPh_0913551</name>
</gene>
<feature type="region of interest" description="Disordered" evidence="1">
    <location>
        <begin position="301"/>
        <end position="349"/>
    </location>
</feature>